<feature type="transmembrane region" description="Helical" evidence="2">
    <location>
        <begin position="143"/>
        <end position="161"/>
    </location>
</feature>
<dbReference type="PANTHER" id="PTHR37312:SF1">
    <property type="entry name" value="MEMBRANE-BOUND ACYLTRANSFERASE YKRP-RELATED"/>
    <property type="match status" value="1"/>
</dbReference>
<feature type="transmembrane region" description="Helical" evidence="2">
    <location>
        <begin position="265"/>
        <end position="288"/>
    </location>
</feature>
<name>A0A8T4IWC4_9ACTN</name>
<dbReference type="Pfam" id="PF01757">
    <property type="entry name" value="Acyl_transf_3"/>
    <property type="match status" value="1"/>
</dbReference>
<feature type="transmembrane region" description="Helical" evidence="2">
    <location>
        <begin position="226"/>
        <end position="245"/>
    </location>
</feature>
<keyword evidence="2" id="KW-0472">Membrane</keyword>
<feature type="transmembrane region" description="Helical" evidence="2">
    <location>
        <begin position="334"/>
        <end position="355"/>
    </location>
</feature>
<feature type="domain" description="Acyltransferase 3" evidence="3">
    <location>
        <begin position="48"/>
        <end position="354"/>
    </location>
</feature>
<accession>A0A8T4IWC4</accession>
<keyword evidence="2" id="KW-0812">Transmembrane</keyword>
<gene>
    <name evidence="4" type="ORF">KDA82_11040</name>
</gene>
<keyword evidence="5" id="KW-1185">Reference proteome</keyword>
<feature type="transmembrane region" description="Helical" evidence="2">
    <location>
        <begin position="295"/>
        <end position="314"/>
    </location>
</feature>
<keyword evidence="4" id="KW-0012">Acyltransferase</keyword>
<comment type="caution">
    <text evidence="4">The sequence shown here is derived from an EMBL/GenBank/DDBJ whole genome shotgun (WGS) entry which is preliminary data.</text>
</comment>
<dbReference type="EMBL" id="JAGSMN010000221">
    <property type="protein sequence ID" value="MBR7673544.1"/>
    <property type="molecule type" value="Genomic_DNA"/>
</dbReference>
<feature type="region of interest" description="Disordered" evidence="1">
    <location>
        <begin position="380"/>
        <end position="421"/>
    </location>
</feature>
<feature type="transmembrane region" description="Helical" evidence="2">
    <location>
        <begin position="79"/>
        <end position="100"/>
    </location>
</feature>
<organism evidence="4 5">
    <name type="scientific">Streptomyces daliensis</name>
    <dbReference type="NCBI Taxonomy" id="299421"/>
    <lineage>
        <taxon>Bacteria</taxon>
        <taxon>Bacillati</taxon>
        <taxon>Actinomycetota</taxon>
        <taxon>Actinomycetes</taxon>
        <taxon>Kitasatosporales</taxon>
        <taxon>Streptomycetaceae</taxon>
        <taxon>Streptomyces</taxon>
    </lineage>
</organism>
<sequence length="421" mass="47468">MLHAGYERAPLPPAREDSPSATPPKDASTEPPAKAAPRPAAKNKPRDPFFDNAKYLTILLVGIGHAWDPIRSDSRTAEALYFVLYTFHMPAFIVISGYLSRSFEGKPRQIQRLITGVLVPYVIFQVAYTFFMRWASDSPDREFHMQEPGFALWFLIALFLWRLTTPVWKNLRWPLPVALAIAVAASVTPTISSDLNLMRVCQFLPFFVLGLKLKPEHFELVKQRRMRLIAVPVTLAALVFAYWAVPRMSKGWFLHDKAAQELGVPAWVGAVMFLAVFGCGLVMTACFLSWVPRRHMWFTVLGSGTLYAYLLHIYPIKISREFDWYDMDWVDHPLSRVVITLLAAAMMTVLCTPLVQRIFRFAMEPTMDWFFKRDAGAAAREREKSSSSASQGQGSGQGPGEGSSQAGQHGRHAVHRSTQGY</sequence>
<dbReference type="PANTHER" id="PTHR37312">
    <property type="entry name" value="MEMBRANE-BOUND ACYLTRANSFERASE YKRP-RELATED"/>
    <property type="match status" value="1"/>
</dbReference>
<dbReference type="InterPro" id="IPR002656">
    <property type="entry name" value="Acyl_transf_3_dom"/>
</dbReference>
<evidence type="ECO:0000313" key="4">
    <source>
        <dbReference type="EMBL" id="MBR7673544.1"/>
    </source>
</evidence>
<feature type="transmembrane region" description="Helical" evidence="2">
    <location>
        <begin position="112"/>
        <end position="131"/>
    </location>
</feature>
<reference evidence="4" key="1">
    <citation type="submission" date="2021-04" db="EMBL/GenBank/DDBJ databases">
        <title>Sequencing of actinobacteria type strains.</title>
        <authorList>
            <person name="Nguyen G.-S."/>
            <person name="Wentzel A."/>
        </authorList>
    </citation>
    <scope>NUCLEOTIDE SEQUENCE</scope>
    <source>
        <strain evidence="4">DSM 42095</strain>
    </source>
</reference>
<evidence type="ECO:0000256" key="1">
    <source>
        <dbReference type="SAM" id="MobiDB-lite"/>
    </source>
</evidence>
<keyword evidence="4" id="KW-0808">Transferase</keyword>
<dbReference type="InterPro" id="IPR052734">
    <property type="entry name" value="Nod_factor_acetyltransferase"/>
</dbReference>
<protein>
    <submittedName>
        <fullName evidence="4">Acyltransferase family protein</fullName>
    </submittedName>
</protein>
<keyword evidence="2" id="KW-1133">Transmembrane helix</keyword>
<evidence type="ECO:0000313" key="5">
    <source>
        <dbReference type="Proteomes" id="UP000675554"/>
    </source>
</evidence>
<feature type="region of interest" description="Disordered" evidence="1">
    <location>
        <begin position="1"/>
        <end position="47"/>
    </location>
</feature>
<dbReference type="Proteomes" id="UP000675554">
    <property type="component" value="Unassembled WGS sequence"/>
</dbReference>
<evidence type="ECO:0000256" key="2">
    <source>
        <dbReference type="SAM" id="Phobius"/>
    </source>
</evidence>
<evidence type="ECO:0000259" key="3">
    <source>
        <dbReference type="Pfam" id="PF01757"/>
    </source>
</evidence>
<dbReference type="GO" id="GO:0016747">
    <property type="term" value="F:acyltransferase activity, transferring groups other than amino-acyl groups"/>
    <property type="evidence" value="ECO:0007669"/>
    <property type="project" value="InterPro"/>
</dbReference>
<proteinExistence type="predicted"/>
<feature type="compositionally biased region" description="Low complexity" evidence="1">
    <location>
        <begin position="31"/>
        <end position="42"/>
    </location>
</feature>
<dbReference type="AlphaFoldDB" id="A0A8T4IWC4"/>